<gene>
    <name evidence="3" type="ORF">OLMES_4497</name>
</gene>
<feature type="domain" description="YncI copper-binding" evidence="2">
    <location>
        <begin position="29"/>
        <end position="171"/>
    </location>
</feature>
<dbReference type="EMBL" id="CP021425">
    <property type="protein sequence ID" value="ARU58493.1"/>
    <property type="molecule type" value="Genomic_DNA"/>
</dbReference>
<protein>
    <recommendedName>
        <fullName evidence="2">YncI copper-binding domain-containing protein</fullName>
    </recommendedName>
</protein>
<keyword evidence="1" id="KW-0732">Signal</keyword>
<dbReference type="CDD" id="cd08545">
    <property type="entry name" value="YcnI_like"/>
    <property type="match status" value="1"/>
</dbReference>
<evidence type="ECO:0000259" key="2">
    <source>
        <dbReference type="Pfam" id="PF07987"/>
    </source>
</evidence>
<evidence type="ECO:0000313" key="3">
    <source>
        <dbReference type="EMBL" id="ARU58493.1"/>
    </source>
</evidence>
<dbReference type="OrthoDB" id="9796962at2"/>
<dbReference type="AlphaFoldDB" id="A0A1Y0IGE9"/>
<feature type="signal peptide" evidence="1">
    <location>
        <begin position="1"/>
        <end position="28"/>
    </location>
</feature>
<dbReference type="Gene3D" id="2.60.40.2230">
    <property type="entry name" value="Uncharacterised protein YcnI-like PF07987, DUF1775"/>
    <property type="match status" value="1"/>
</dbReference>
<dbReference type="InterPro" id="IPR012533">
    <property type="entry name" value="YcnI-copper_dom"/>
</dbReference>
<keyword evidence="4" id="KW-1185">Reference proteome</keyword>
<dbReference type="Pfam" id="PF07987">
    <property type="entry name" value="DUF1775"/>
    <property type="match status" value="1"/>
</dbReference>
<dbReference type="KEGG" id="ome:OLMES_4497"/>
<accession>A0A1Y0IGE9</accession>
<dbReference type="RefSeq" id="WP_087463262.1">
    <property type="nucleotide sequence ID" value="NZ_CP021425.1"/>
</dbReference>
<sequence>MKDQLSNPLSTCFATGLVIALFSGAAHAHVSVSSDTAFSASRYEIKLTVPHGCEDSDTYRVEVQIPASLSSVRPMDSLFGKAEPIMNDAGDAIEKIVWNKSAADVLVEDSHYYEFAIRAKLPEAEFVTLYLPTIQYCRDKSGNELQSEWVGMGSHDDHGASGDEAPAPSFMIFPKRFPGWNKYTAADHLHDMSIFSDAEIVWSGSSAYSPNPTTLEMIQGDADSVVLEQLHPGMEFWVKY</sequence>
<evidence type="ECO:0000313" key="4">
    <source>
        <dbReference type="Proteomes" id="UP000196027"/>
    </source>
</evidence>
<proteinExistence type="predicted"/>
<evidence type="ECO:0000256" key="1">
    <source>
        <dbReference type="SAM" id="SignalP"/>
    </source>
</evidence>
<reference evidence="3 4" key="1">
    <citation type="submission" date="2017-05" db="EMBL/GenBank/DDBJ databases">
        <title>Genomic insights into alkan degradation activity of Oleiphilus messinensis.</title>
        <authorList>
            <person name="Kozyavkin S.A."/>
            <person name="Slesarev A.I."/>
            <person name="Golyshin P.N."/>
            <person name="Korzhenkov A."/>
            <person name="Golyshina O.N."/>
            <person name="Toshchakov S.V."/>
        </authorList>
    </citation>
    <scope>NUCLEOTIDE SEQUENCE [LARGE SCALE GENOMIC DNA]</scope>
    <source>
        <strain evidence="3 4">ME102</strain>
    </source>
</reference>
<dbReference type="Proteomes" id="UP000196027">
    <property type="component" value="Chromosome"/>
</dbReference>
<organism evidence="3 4">
    <name type="scientific">Oleiphilus messinensis</name>
    <dbReference type="NCBI Taxonomy" id="141451"/>
    <lineage>
        <taxon>Bacteria</taxon>
        <taxon>Pseudomonadati</taxon>
        <taxon>Pseudomonadota</taxon>
        <taxon>Gammaproteobacteria</taxon>
        <taxon>Oceanospirillales</taxon>
        <taxon>Oleiphilaceae</taxon>
        <taxon>Oleiphilus</taxon>
    </lineage>
</organism>
<name>A0A1Y0IGE9_9GAMM</name>
<feature type="chain" id="PRO_5012688504" description="YncI copper-binding domain-containing protein" evidence="1">
    <location>
        <begin position="29"/>
        <end position="240"/>
    </location>
</feature>
<dbReference type="InterPro" id="IPR038507">
    <property type="entry name" value="YcnI-like_sf"/>
</dbReference>